<reference evidence="3 4" key="1">
    <citation type="journal article" date="2012" name="PLoS Pathog.">
        <title>The genome of the obligate intracellular parasite Trachipleistophora hominis: new insights into microsporidian genome dynamics and reductive evolution.</title>
        <authorList>
            <person name="Heinz E."/>
            <person name="Williams T.A."/>
            <person name="Nakjang S."/>
            <person name="Noel C.J."/>
            <person name="Swan D.C."/>
            <person name="Goldberg A.V."/>
            <person name="Harris S.R."/>
            <person name="Weinmaier T."/>
            <person name="Markert S."/>
            <person name="Becher D."/>
            <person name="Bernhardt J."/>
            <person name="Dagan T."/>
            <person name="Hacker C."/>
            <person name="Lucocq J.M."/>
            <person name="Schweder T."/>
            <person name="Rattei T."/>
            <person name="Hall N."/>
            <person name="Hirt R.P."/>
            <person name="Embley T.M."/>
        </authorList>
    </citation>
    <scope>NUCLEOTIDE SEQUENCE [LARGE SCALE GENOMIC DNA]</scope>
</reference>
<dbReference type="OrthoDB" id="2130750at2759"/>
<keyword evidence="1" id="KW-0175">Coiled coil</keyword>
<sequence>MDTITLQINDKIYLGKWGMGTIRYIGTVKGDEGEYVGIELDIPKGKNDGSIDGTKYFTCKNNHGLFVPIDKLKKMIKGRQEPGHASVIMNKYKDRSIWNISDIDKKYVNQPILKGSENGNLNLKSDGINEEEGSKQQDALKSYNYKDNKVINDRNRTSVLNKEEVGEEKSVSKNWQGSPGSVNCEGKQFSIALEKMVDENLDNMNRDKHPHLDYKTLKMIYKTQKVYSDSKIRDLKSQIAELKKRCSENDNNKLISEVDRLRKENLKLKSSQMKNVRSREQIDEFILGMIKDCLKMKRSVDEALEILNRCSQKKIALSSEHINMFYLVKNLLFAILNDDEEKIDVYFEKFSAILKMNGIECSLD</sequence>
<feature type="coiled-coil region" evidence="1">
    <location>
        <begin position="232"/>
        <end position="271"/>
    </location>
</feature>
<dbReference type="OMA" id="MKNVRSR"/>
<dbReference type="SMART" id="SM01052">
    <property type="entry name" value="CAP_GLY"/>
    <property type="match status" value="1"/>
</dbReference>
<dbReference type="HOGENOM" id="CLU_761150_0_0_1"/>
<evidence type="ECO:0000313" key="4">
    <source>
        <dbReference type="Proteomes" id="UP000011185"/>
    </source>
</evidence>
<dbReference type="InParanoid" id="L7JSP4"/>
<organism evidence="3 4">
    <name type="scientific">Trachipleistophora hominis</name>
    <name type="common">Microsporidian parasite</name>
    <dbReference type="NCBI Taxonomy" id="72359"/>
    <lineage>
        <taxon>Eukaryota</taxon>
        <taxon>Fungi</taxon>
        <taxon>Fungi incertae sedis</taxon>
        <taxon>Microsporidia</taxon>
        <taxon>Pleistophoridae</taxon>
        <taxon>Trachipleistophora</taxon>
    </lineage>
</organism>
<dbReference type="STRING" id="72359.L7JSP4"/>
<dbReference type="PROSITE" id="PS00845">
    <property type="entry name" value="CAP_GLY_1"/>
    <property type="match status" value="1"/>
</dbReference>
<dbReference type="EMBL" id="JH994038">
    <property type="protein sequence ID" value="ELQ74498.1"/>
    <property type="molecule type" value="Genomic_DNA"/>
</dbReference>
<dbReference type="InterPro" id="IPR000938">
    <property type="entry name" value="CAP-Gly_domain"/>
</dbReference>
<proteinExistence type="predicted"/>
<dbReference type="SUPFAM" id="SSF74924">
    <property type="entry name" value="Cap-Gly domain"/>
    <property type="match status" value="1"/>
</dbReference>
<gene>
    <name evidence="3" type="ORF">THOM_2593</name>
</gene>
<name>L7JSP4_TRAHO</name>
<dbReference type="PANTHER" id="PTHR18916:SF93">
    <property type="entry name" value="RESTIN HOMOLOG"/>
    <property type="match status" value="1"/>
</dbReference>
<dbReference type="Pfam" id="PF01302">
    <property type="entry name" value="CAP_GLY"/>
    <property type="match status" value="1"/>
</dbReference>
<dbReference type="AlphaFoldDB" id="L7JSP4"/>
<dbReference type="VEuPathDB" id="MicrosporidiaDB:THOM_2593"/>
<dbReference type="Gene3D" id="2.30.30.190">
    <property type="entry name" value="CAP Gly-rich-like domain"/>
    <property type="match status" value="1"/>
</dbReference>
<feature type="domain" description="CAP-Gly" evidence="2">
    <location>
        <begin position="26"/>
        <end position="68"/>
    </location>
</feature>
<dbReference type="PANTHER" id="PTHR18916">
    <property type="entry name" value="DYNACTIN 1-RELATED MICROTUBULE-BINDING"/>
    <property type="match status" value="1"/>
</dbReference>
<evidence type="ECO:0000313" key="3">
    <source>
        <dbReference type="EMBL" id="ELQ74498.1"/>
    </source>
</evidence>
<evidence type="ECO:0000259" key="2">
    <source>
        <dbReference type="PROSITE" id="PS50245"/>
    </source>
</evidence>
<dbReference type="Proteomes" id="UP000011185">
    <property type="component" value="Unassembled WGS sequence"/>
</dbReference>
<dbReference type="InterPro" id="IPR036859">
    <property type="entry name" value="CAP-Gly_dom_sf"/>
</dbReference>
<dbReference type="PROSITE" id="PS50245">
    <property type="entry name" value="CAP_GLY_2"/>
    <property type="match status" value="1"/>
</dbReference>
<accession>L7JSP4</accession>
<evidence type="ECO:0000256" key="1">
    <source>
        <dbReference type="SAM" id="Coils"/>
    </source>
</evidence>
<keyword evidence="4" id="KW-1185">Reference proteome</keyword>
<protein>
    <submittedName>
        <fullName evidence="3">Cytoskeleton-associated protein</fullName>
    </submittedName>
</protein>